<proteinExistence type="predicted"/>
<gene>
    <name evidence="1" type="ORF">HW932_20130</name>
</gene>
<organism evidence="1 2">
    <name type="scientific">Allochromatium humboldtianum</name>
    <dbReference type="NCBI Taxonomy" id="504901"/>
    <lineage>
        <taxon>Bacteria</taxon>
        <taxon>Pseudomonadati</taxon>
        <taxon>Pseudomonadota</taxon>
        <taxon>Gammaproteobacteria</taxon>
        <taxon>Chromatiales</taxon>
        <taxon>Chromatiaceae</taxon>
        <taxon>Allochromatium</taxon>
    </lineage>
</organism>
<protein>
    <submittedName>
        <fullName evidence="1">Uncharacterized protein</fullName>
    </submittedName>
</protein>
<keyword evidence="2" id="KW-1185">Reference proteome</keyword>
<dbReference type="RefSeq" id="WP_176978251.1">
    <property type="nucleotide sequence ID" value="NZ_JABZEO010000026.1"/>
</dbReference>
<name>A0A850RL05_9GAMM</name>
<reference evidence="1 2" key="1">
    <citation type="submission" date="2020-06" db="EMBL/GenBank/DDBJ databases">
        <title>Whole-genome sequence of Allochromatium humboldtianum DSM 21881, type strain.</title>
        <authorList>
            <person name="Kyndt J.A."/>
            <person name="Meyer T.E."/>
        </authorList>
    </citation>
    <scope>NUCLEOTIDE SEQUENCE [LARGE SCALE GENOMIC DNA]</scope>
    <source>
        <strain evidence="1 2">DSM 21881</strain>
    </source>
</reference>
<comment type="caution">
    <text evidence="1">The sequence shown here is derived from an EMBL/GenBank/DDBJ whole genome shotgun (WGS) entry which is preliminary data.</text>
</comment>
<evidence type="ECO:0000313" key="2">
    <source>
        <dbReference type="Proteomes" id="UP000592294"/>
    </source>
</evidence>
<dbReference type="EMBL" id="JABZEO010000026">
    <property type="protein sequence ID" value="NVZ11560.1"/>
    <property type="molecule type" value="Genomic_DNA"/>
</dbReference>
<dbReference type="AlphaFoldDB" id="A0A850RL05"/>
<sequence>MMIQVHEGGEVFRGRMFVRQSDGQLMAIGSFGAHWWIFSQGVFYGGDRRVCRFESRSVDPGVTSRSEARERIQRWIGMGFDEIRSSPDAPADSWDFTILQRLPTGTVIGPCSDLKPAVPDPVPDAPVVLTQATDEQLRAIGITPIYI</sequence>
<dbReference type="Proteomes" id="UP000592294">
    <property type="component" value="Unassembled WGS sequence"/>
</dbReference>
<evidence type="ECO:0000313" key="1">
    <source>
        <dbReference type="EMBL" id="NVZ11560.1"/>
    </source>
</evidence>
<accession>A0A850RL05</accession>